<keyword evidence="2" id="KW-1185">Reference proteome</keyword>
<reference evidence="1 2" key="1">
    <citation type="journal article" date="2006" name="Science">
        <title>The genome of black cottonwood, Populus trichocarpa (Torr. &amp; Gray).</title>
        <authorList>
            <person name="Tuskan G.A."/>
            <person name="Difazio S."/>
            <person name="Jansson S."/>
            <person name="Bohlmann J."/>
            <person name="Grigoriev I."/>
            <person name="Hellsten U."/>
            <person name="Putnam N."/>
            <person name="Ralph S."/>
            <person name="Rombauts S."/>
            <person name="Salamov A."/>
            <person name="Schein J."/>
            <person name="Sterck L."/>
            <person name="Aerts A."/>
            <person name="Bhalerao R.R."/>
            <person name="Bhalerao R.P."/>
            <person name="Blaudez D."/>
            <person name="Boerjan W."/>
            <person name="Brun A."/>
            <person name="Brunner A."/>
            <person name="Busov V."/>
            <person name="Campbell M."/>
            <person name="Carlson J."/>
            <person name="Chalot M."/>
            <person name="Chapman J."/>
            <person name="Chen G.L."/>
            <person name="Cooper D."/>
            <person name="Coutinho P.M."/>
            <person name="Couturier J."/>
            <person name="Covert S."/>
            <person name="Cronk Q."/>
            <person name="Cunningham R."/>
            <person name="Davis J."/>
            <person name="Degroeve S."/>
            <person name="Dejardin A."/>
            <person name="Depamphilis C."/>
            <person name="Detter J."/>
            <person name="Dirks B."/>
            <person name="Dubchak I."/>
            <person name="Duplessis S."/>
            <person name="Ehlting J."/>
            <person name="Ellis B."/>
            <person name="Gendler K."/>
            <person name="Goodstein D."/>
            <person name="Gribskov M."/>
            <person name="Grimwood J."/>
            <person name="Groover A."/>
            <person name="Gunter L."/>
            <person name="Hamberger B."/>
            <person name="Heinze B."/>
            <person name="Helariutta Y."/>
            <person name="Henrissat B."/>
            <person name="Holligan D."/>
            <person name="Holt R."/>
            <person name="Huang W."/>
            <person name="Islam-Faridi N."/>
            <person name="Jones S."/>
            <person name="Jones-Rhoades M."/>
            <person name="Jorgensen R."/>
            <person name="Joshi C."/>
            <person name="Kangasjarvi J."/>
            <person name="Karlsson J."/>
            <person name="Kelleher C."/>
            <person name="Kirkpatrick R."/>
            <person name="Kirst M."/>
            <person name="Kohler A."/>
            <person name="Kalluri U."/>
            <person name="Larimer F."/>
            <person name="Leebens-Mack J."/>
            <person name="Leple J.C."/>
            <person name="Locascio P."/>
            <person name="Lou Y."/>
            <person name="Lucas S."/>
            <person name="Martin F."/>
            <person name="Montanini B."/>
            <person name="Napoli C."/>
            <person name="Nelson D.R."/>
            <person name="Nelson C."/>
            <person name="Nieminen K."/>
            <person name="Nilsson O."/>
            <person name="Pereda V."/>
            <person name="Peter G."/>
            <person name="Philippe R."/>
            <person name="Pilate G."/>
            <person name="Poliakov A."/>
            <person name="Razumovskaya J."/>
            <person name="Richardson P."/>
            <person name="Rinaldi C."/>
            <person name="Ritland K."/>
            <person name="Rouze P."/>
            <person name="Ryaboy D."/>
            <person name="Schmutz J."/>
            <person name="Schrader J."/>
            <person name="Segerman B."/>
            <person name="Shin H."/>
            <person name="Siddiqui A."/>
            <person name="Sterky F."/>
            <person name="Terry A."/>
            <person name="Tsai C.J."/>
            <person name="Uberbacher E."/>
            <person name="Unneberg P."/>
            <person name="Vahala J."/>
            <person name="Wall K."/>
            <person name="Wessler S."/>
            <person name="Yang G."/>
            <person name="Yin T."/>
            <person name="Douglas C."/>
            <person name="Marra M."/>
            <person name="Sandberg G."/>
            <person name="Van de Peer Y."/>
            <person name="Rokhsar D."/>
        </authorList>
    </citation>
    <scope>NUCLEOTIDE SEQUENCE [LARGE SCALE GENOMIC DNA]</scope>
    <source>
        <strain evidence="2">cv. Nisqually</strain>
    </source>
</reference>
<dbReference type="STRING" id="3694.A0A2K2APD1"/>
<dbReference type="AlphaFoldDB" id="A0A2K2APD1"/>
<proteinExistence type="predicted"/>
<dbReference type="Proteomes" id="UP000006729">
    <property type="component" value="Chromosome 4"/>
</dbReference>
<dbReference type="EMBL" id="CM009293">
    <property type="protein sequence ID" value="PNT39380.1"/>
    <property type="molecule type" value="Genomic_DNA"/>
</dbReference>
<name>A0A2K2APD1_POPTR</name>
<evidence type="ECO:0000313" key="2">
    <source>
        <dbReference type="Proteomes" id="UP000006729"/>
    </source>
</evidence>
<gene>
    <name evidence="1" type="ORF">POPTR_004G035000</name>
</gene>
<organism evidence="1 2">
    <name type="scientific">Populus trichocarpa</name>
    <name type="common">Western balsam poplar</name>
    <name type="synonym">Populus balsamifera subsp. trichocarpa</name>
    <dbReference type="NCBI Taxonomy" id="3694"/>
    <lineage>
        <taxon>Eukaryota</taxon>
        <taxon>Viridiplantae</taxon>
        <taxon>Streptophyta</taxon>
        <taxon>Embryophyta</taxon>
        <taxon>Tracheophyta</taxon>
        <taxon>Spermatophyta</taxon>
        <taxon>Magnoliopsida</taxon>
        <taxon>eudicotyledons</taxon>
        <taxon>Gunneridae</taxon>
        <taxon>Pentapetalae</taxon>
        <taxon>rosids</taxon>
        <taxon>fabids</taxon>
        <taxon>Malpighiales</taxon>
        <taxon>Salicaceae</taxon>
        <taxon>Saliceae</taxon>
        <taxon>Populus</taxon>
    </lineage>
</organism>
<evidence type="ECO:0000313" key="1">
    <source>
        <dbReference type="EMBL" id="PNT39380.1"/>
    </source>
</evidence>
<sequence length="103" mass="11104">MAYDTWMHVIEHDGKTLLDLKQNQGVIASQNDVPSGYNDGMAAIFSIHTQNENLNTPFQFDATSLPLQNPLVNTSQQTQVPGTFNLLALGPPRSSTSGSQSSG</sequence>
<protein>
    <submittedName>
        <fullName evidence="1">Uncharacterized protein</fullName>
    </submittedName>
</protein>
<accession>A0A2K2APD1</accession>
<dbReference type="InParanoid" id="A0A2K2APD1"/>